<evidence type="ECO:0000313" key="1">
    <source>
        <dbReference type="EMBL" id="OOQ62221.1"/>
    </source>
</evidence>
<name>A0A1S9PMR6_9SPHI</name>
<accession>A0A1S9PMR6</accession>
<dbReference type="OrthoDB" id="798162at2"/>
<dbReference type="EMBL" id="MBTF01000001">
    <property type="protein sequence ID" value="OOQ62221.1"/>
    <property type="molecule type" value="Genomic_DNA"/>
</dbReference>
<dbReference type="AlphaFoldDB" id="A0A1S9PMR6"/>
<dbReference type="Proteomes" id="UP000189739">
    <property type="component" value="Unassembled WGS sequence"/>
</dbReference>
<comment type="caution">
    <text evidence="1">The sequence shown here is derived from an EMBL/GenBank/DDBJ whole genome shotgun (WGS) entry which is preliminary data.</text>
</comment>
<gene>
    <name evidence="1" type="ORF">BC343_04040</name>
</gene>
<protein>
    <submittedName>
        <fullName evidence="1">Uncharacterized protein</fullName>
    </submittedName>
</protein>
<keyword evidence="2" id="KW-1185">Reference proteome</keyword>
<proteinExistence type="predicted"/>
<sequence>MKTNRPLIRRTFSQERFEILIKKQLNGDANFNDLTELDEIVNRDPSIRESILEEMQEHNSPTQGPKQEELVIAEKPKQQSLLEHLKSFISRLFSTGASGLETPALT</sequence>
<dbReference type="RefSeq" id="WP_078346419.1">
    <property type="nucleotide sequence ID" value="NZ_MBTF01000001.1"/>
</dbReference>
<reference evidence="1 2" key="1">
    <citation type="submission" date="2016-07" db="EMBL/GenBank/DDBJ databases">
        <title>Genomic analysis of zinc-resistant bacterium Mucilaginibacter pedocola TBZ30.</title>
        <authorList>
            <person name="Huang J."/>
            <person name="Tang J."/>
        </authorList>
    </citation>
    <scope>NUCLEOTIDE SEQUENCE [LARGE SCALE GENOMIC DNA]</scope>
    <source>
        <strain evidence="1 2">TBZ30</strain>
    </source>
</reference>
<organism evidence="1 2">
    <name type="scientific">Mucilaginibacter pedocola</name>
    <dbReference type="NCBI Taxonomy" id="1792845"/>
    <lineage>
        <taxon>Bacteria</taxon>
        <taxon>Pseudomonadati</taxon>
        <taxon>Bacteroidota</taxon>
        <taxon>Sphingobacteriia</taxon>
        <taxon>Sphingobacteriales</taxon>
        <taxon>Sphingobacteriaceae</taxon>
        <taxon>Mucilaginibacter</taxon>
    </lineage>
</organism>
<evidence type="ECO:0000313" key="2">
    <source>
        <dbReference type="Proteomes" id="UP000189739"/>
    </source>
</evidence>